<evidence type="ECO:0000313" key="5">
    <source>
        <dbReference type="EMBL" id="OAN47672.1"/>
    </source>
</evidence>
<evidence type="ECO:0000259" key="4">
    <source>
        <dbReference type="Pfam" id="PF01593"/>
    </source>
</evidence>
<keyword evidence="2" id="KW-0560">Oxidoreductase</keyword>
<dbReference type="EMBL" id="LWQS01000035">
    <property type="protein sequence ID" value="OAN47672.1"/>
    <property type="molecule type" value="Genomic_DNA"/>
</dbReference>
<sequence length="427" mass="46011">MAGTIADDRLDVVVIGAGAAGLAAARTLHDAGARVAVVEARPRIGGRIWTERSCGRYPIELGAELIHGAQTSTVELAEAAGLTLDEVDRYNGLRWGAPARPVNELPPDDPARQAIGQARAVWGGLAARYPDGAADRSLADELRYNGLTPAAIAIADVVLAQTCCAEAESLSCLDAAREQRVDRAGPREFRLRERYDTLLAWLARDLDLRLGQPVRAIRDHGDRVTVDTTAGIITARRCIITVPVAVLAAGMIRFDPPLSARKQAAIAAFRTRPATKHFFWFDAPLWDAGFAYAAHNGLFARWWTPAHPDLAAPLLCSYVTAERAAALDRLADETVRELGLAELGQLLGRDDVAAHCVGFRRYRWAADEYARGGYAHLPPGMAWARPVLAAAEGNLHFAGEATAHDSNPQTVHGAIDSGRRAAHECLR</sequence>
<dbReference type="STRING" id="1707952.A6A03_09495"/>
<evidence type="ECO:0000256" key="3">
    <source>
        <dbReference type="PIRSR" id="PIRSR601613-1"/>
    </source>
</evidence>
<evidence type="ECO:0000313" key="6">
    <source>
        <dbReference type="Proteomes" id="UP000078287"/>
    </source>
</evidence>
<keyword evidence="6" id="KW-1185">Reference proteome</keyword>
<dbReference type="SUPFAM" id="SSF54373">
    <property type="entry name" value="FAD-linked reductases, C-terminal domain"/>
    <property type="match status" value="1"/>
</dbReference>
<dbReference type="SUPFAM" id="SSF51905">
    <property type="entry name" value="FAD/NAD(P)-binding domain"/>
    <property type="match status" value="1"/>
</dbReference>
<dbReference type="PANTHER" id="PTHR10742">
    <property type="entry name" value="FLAVIN MONOAMINE OXIDASE"/>
    <property type="match status" value="1"/>
</dbReference>
<feature type="binding site" evidence="3">
    <location>
        <position position="214"/>
    </location>
    <ligand>
        <name>FAD</name>
        <dbReference type="ChEBI" id="CHEBI:57692"/>
    </ligand>
</feature>
<evidence type="ECO:0000256" key="1">
    <source>
        <dbReference type="ARBA" id="ARBA00001974"/>
    </source>
</evidence>
<dbReference type="InterPro" id="IPR050281">
    <property type="entry name" value="Flavin_monoamine_oxidase"/>
</dbReference>
<protein>
    <submittedName>
        <fullName evidence="5">Amine oxidase</fullName>
    </submittedName>
</protein>
<comment type="caution">
    <text evidence="5">The sequence shown here is derived from an EMBL/GenBank/DDBJ whole genome shotgun (WGS) entry which is preliminary data.</text>
</comment>
<dbReference type="Pfam" id="PF01593">
    <property type="entry name" value="Amino_oxidase"/>
    <property type="match status" value="1"/>
</dbReference>
<dbReference type="OrthoDB" id="25353at2"/>
<dbReference type="Gene3D" id="3.50.50.60">
    <property type="entry name" value="FAD/NAD(P)-binding domain"/>
    <property type="match status" value="1"/>
</dbReference>
<organism evidence="5 6">
    <name type="scientific">Chloroflexus islandicus</name>
    <dbReference type="NCBI Taxonomy" id="1707952"/>
    <lineage>
        <taxon>Bacteria</taxon>
        <taxon>Bacillati</taxon>
        <taxon>Chloroflexota</taxon>
        <taxon>Chloroflexia</taxon>
        <taxon>Chloroflexales</taxon>
        <taxon>Chloroflexineae</taxon>
        <taxon>Chloroflexaceae</taxon>
        <taxon>Chloroflexus</taxon>
    </lineage>
</organism>
<proteinExistence type="predicted"/>
<dbReference type="GO" id="GO:0016491">
    <property type="term" value="F:oxidoreductase activity"/>
    <property type="evidence" value="ECO:0007669"/>
    <property type="project" value="UniProtKB-KW"/>
</dbReference>
<gene>
    <name evidence="5" type="ORF">A6A03_09495</name>
</gene>
<dbReference type="PRINTS" id="PR00757">
    <property type="entry name" value="AMINEOXDASEF"/>
</dbReference>
<dbReference type="AlphaFoldDB" id="A0A178MG36"/>
<feature type="binding site" evidence="3">
    <location>
        <begin position="39"/>
        <end position="40"/>
    </location>
    <ligand>
        <name>FAD</name>
        <dbReference type="ChEBI" id="CHEBI:57692"/>
    </ligand>
</feature>
<dbReference type="InterPro" id="IPR001613">
    <property type="entry name" value="Flavin_amine_oxidase"/>
</dbReference>
<name>A0A178MG36_9CHLR</name>
<reference evidence="5 6" key="1">
    <citation type="submission" date="2016-04" db="EMBL/GenBank/DDBJ databases">
        <title>Chloroflexus islandicus sp. nov., a thermophilic filamentous anoxygenic phototrophic bacterium from geyser Strokkur (Iceland).</title>
        <authorList>
            <person name="Gaisin V.A."/>
            <person name="Kalashnikov A.M."/>
            <person name="Sukhacheva M.V."/>
            <person name="Grouzdev D.S."/>
            <person name="Ivanov T.M."/>
            <person name="Kuznetsov B."/>
            <person name="Gorlenko V.M."/>
        </authorList>
    </citation>
    <scope>NUCLEOTIDE SEQUENCE [LARGE SCALE GENOMIC DNA]</scope>
    <source>
        <strain evidence="6">isl-2</strain>
    </source>
</reference>
<accession>A0A178MG36</accession>
<evidence type="ECO:0000256" key="2">
    <source>
        <dbReference type="ARBA" id="ARBA00023002"/>
    </source>
</evidence>
<dbReference type="InterPro" id="IPR036188">
    <property type="entry name" value="FAD/NAD-bd_sf"/>
</dbReference>
<dbReference type="InterPro" id="IPR002937">
    <property type="entry name" value="Amino_oxidase"/>
</dbReference>
<feature type="binding site" evidence="3">
    <location>
        <position position="318"/>
    </location>
    <ligand>
        <name>substrate</name>
    </ligand>
</feature>
<dbReference type="PANTHER" id="PTHR10742:SF410">
    <property type="entry name" value="LYSINE-SPECIFIC HISTONE DEMETHYLASE 2"/>
    <property type="match status" value="1"/>
</dbReference>
<comment type="cofactor">
    <cofactor evidence="1">
        <name>FAD</name>
        <dbReference type="ChEBI" id="CHEBI:57692"/>
    </cofactor>
</comment>
<dbReference type="Proteomes" id="UP000078287">
    <property type="component" value="Unassembled WGS sequence"/>
</dbReference>
<feature type="domain" description="Amine oxidase" evidence="4">
    <location>
        <begin position="20"/>
        <end position="425"/>
    </location>
</feature>